<protein>
    <submittedName>
        <fullName evidence="4">Holin</fullName>
    </submittedName>
</protein>
<name>A0A6D0Y7L4_ECOLX</name>
<reference evidence="2 5" key="1">
    <citation type="submission" date="2019-12" db="EMBL/GenBank/DDBJ databases">
        <title>Enteriobacteria Tanzani isolates_10432.</title>
        <authorList>
            <person name="Subbiah M."/>
            <person name="Call D."/>
        </authorList>
    </citation>
    <scope>NUCLEOTIDE SEQUENCE [LARGE SCALE GENOMIC DNA]</scope>
    <source>
        <strain evidence="2 5">10432wF6</strain>
    </source>
</reference>
<feature type="transmembrane region" description="Helical" evidence="1">
    <location>
        <begin position="37"/>
        <end position="58"/>
    </location>
</feature>
<dbReference type="GO" id="GO:0140911">
    <property type="term" value="F:pore-forming activity"/>
    <property type="evidence" value="ECO:0007669"/>
    <property type="project" value="InterPro"/>
</dbReference>
<comment type="caution">
    <text evidence="4">The sequence shown here is derived from an EMBL/GenBank/DDBJ whole genome shotgun (WGS) entry which is preliminary data.</text>
</comment>
<accession>A0A6D0Y7L4</accession>
<dbReference type="EMBL" id="WTMY01000932">
    <property type="protein sequence ID" value="MWL49845.1"/>
    <property type="molecule type" value="Genomic_DNA"/>
</dbReference>
<organism evidence="4">
    <name type="scientific">Escherichia coli</name>
    <dbReference type="NCBI Taxonomy" id="562"/>
    <lineage>
        <taxon>Bacteria</taxon>
        <taxon>Pseudomonadati</taxon>
        <taxon>Pseudomonadota</taxon>
        <taxon>Gammaproteobacteria</taxon>
        <taxon>Enterobacterales</taxon>
        <taxon>Enterobacteriaceae</taxon>
        <taxon>Escherichia</taxon>
    </lineage>
</organism>
<dbReference type="Proteomes" id="UP000487258">
    <property type="component" value="Unassembled WGS sequence"/>
</dbReference>
<proteinExistence type="predicted"/>
<feature type="transmembrane region" description="Helical" evidence="1">
    <location>
        <begin position="7"/>
        <end position="25"/>
    </location>
</feature>
<sequence>MYQMEKIATGVSYSTSAAGTGYWLFQILDNVTPSQWTAIGVLGSLFFGLLTYLTNLYFKIREDRRKAARGE</sequence>
<evidence type="ECO:0000313" key="4">
    <source>
        <dbReference type="EMBL" id="NDY89029.1"/>
    </source>
</evidence>
<gene>
    <name evidence="4" type="ORF">G3M51_23645</name>
    <name evidence="2" type="ORF">GQM04_08750</name>
    <name evidence="3" type="ORF">GQM04_31070</name>
</gene>
<dbReference type="AlphaFoldDB" id="A0A6D0Y7L4"/>
<evidence type="ECO:0000313" key="5">
    <source>
        <dbReference type="Proteomes" id="UP000487258"/>
    </source>
</evidence>
<evidence type="ECO:0000313" key="3">
    <source>
        <dbReference type="EMBL" id="MWL49845.1"/>
    </source>
</evidence>
<reference evidence="4" key="2">
    <citation type="submission" date="2020-02" db="EMBL/GenBank/DDBJ databases">
        <title>Draft Genome Sequences of Tetracycline- Resistances Shiga Toxin Producing Escherichia coli Food and Clinical Sources.</title>
        <authorList>
            <person name="Alotaibi K."/>
            <person name="Khan A."/>
        </authorList>
    </citation>
    <scope>NUCLEOTIDE SEQUENCE</scope>
    <source>
        <strain evidence="4">EC16</strain>
    </source>
</reference>
<keyword evidence="1" id="KW-0812">Transmembrane</keyword>
<dbReference type="PIRSF" id="PIRSF030786">
    <property type="entry name" value="Lysis_S"/>
    <property type="match status" value="1"/>
</dbReference>
<dbReference type="RefSeq" id="WP_024236101.1">
    <property type="nucleotide sequence ID" value="NZ_BFZT01000081.1"/>
</dbReference>
<dbReference type="InterPro" id="IPR007054">
    <property type="entry name" value="Lysis_S"/>
</dbReference>
<evidence type="ECO:0000313" key="2">
    <source>
        <dbReference type="EMBL" id="MWL45606.1"/>
    </source>
</evidence>
<keyword evidence="1" id="KW-1133">Transmembrane helix</keyword>
<dbReference type="EMBL" id="WTMY01000055">
    <property type="protein sequence ID" value="MWL45606.1"/>
    <property type="molecule type" value="Genomic_DNA"/>
</dbReference>
<dbReference type="Pfam" id="PF04971">
    <property type="entry name" value="Phage_holin_2_1"/>
    <property type="match status" value="1"/>
</dbReference>
<evidence type="ECO:0000256" key="1">
    <source>
        <dbReference type="SAM" id="Phobius"/>
    </source>
</evidence>
<dbReference type="GO" id="GO:0001907">
    <property type="term" value="P:symbiont-mediated killing of host cell"/>
    <property type="evidence" value="ECO:0007669"/>
    <property type="project" value="InterPro"/>
</dbReference>
<dbReference type="EMBL" id="JAAGRX010000098">
    <property type="protein sequence ID" value="NDY89029.1"/>
    <property type="molecule type" value="Genomic_DNA"/>
</dbReference>
<keyword evidence="1" id="KW-0472">Membrane</keyword>